<name>A0A7X5XS40_9SPHN</name>
<dbReference type="InterPro" id="IPR004891">
    <property type="entry name" value="Mercury-R_MerC"/>
</dbReference>
<feature type="transmembrane region" description="Helical" evidence="1">
    <location>
        <begin position="42"/>
        <end position="63"/>
    </location>
</feature>
<keyword evidence="1" id="KW-0472">Membrane</keyword>
<keyword evidence="3" id="KW-1185">Reference proteome</keyword>
<evidence type="ECO:0008006" key="4">
    <source>
        <dbReference type="Google" id="ProtNLM"/>
    </source>
</evidence>
<sequence>MCLPAARPRLADLTGILLSLTCLIHCLALPLILLLAPALSRWIALPEGVHAAILLLALPAAAVAMRDGWRRHRRLVPAVFAVAGLSLLALGLSAHEGWIAVANPAAADRLLTSAGALALAAAHLVNWRWRHRGGGHKLPA</sequence>
<dbReference type="Proteomes" id="UP000535078">
    <property type="component" value="Unassembled WGS sequence"/>
</dbReference>
<organism evidence="2 3">
    <name type="scientific">Sphingopyxis italica</name>
    <dbReference type="NCBI Taxonomy" id="1129133"/>
    <lineage>
        <taxon>Bacteria</taxon>
        <taxon>Pseudomonadati</taxon>
        <taxon>Pseudomonadota</taxon>
        <taxon>Alphaproteobacteria</taxon>
        <taxon>Sphingomonadales</taxon>
        <taxon>Sphingomonadaceae</taxon>
        <taxon>Sphingopyxis</taxon>
    </lineage>
</organism>
<dbReference type="AlphaFoldDB" id="A0A7X5XS40"/>
<evidence type="ECO:0000313" key="2">
    <source>
        <dbReference type="EMBL" id="NJB90280.1"/>
    </source>
</evidence>
<feature type="transmembrane region" description="Helical" evidence="1">
    <location>
        <begin position="75"/>
        <end position="94"/>
    </location>
</feature>
<dbReference type="GO" id="GO:0016020">
    <property type="term" value="C:membrane"/>
    <property type="evidence" value="ECO:0007669"/>
    <property type="project" value="InterPro"/>
</dbReference>
<dbReference type="EMBL" id="JAATIT010000003">
    <property type="protein sequence ID" value="NJB90280.1"/>
    <property type="molecule type" value="Genomic_DNA"/>
</dbReference>
<reference evidence="2 3" key="1">
    <citation type="submission" date="2020-03" db="EMBL/GenBank/DDBJ databases">
        <title>Genomic Encyclopedia of Type Strains, Phase IV (KMG-IV): sequencing the most valuable type-strain genomes for metagenomic binning, comparative biology and taxonomic classification.</title>
        <authorList>
            <person name="Goeker M."/>
        </authorList>
    </citation>
    <scope>NUCLEOTIDE SEQUENCE [LARGE SCALE GENOMIC DNA]</scope>
    <source>
        <strain evidence="2 3">DSM 25229</strain>
    </source>
</reference>
<dbReference type="RefSeq" id="WP_167921744.1">
    <property type="nucleotide sequence ID" value="NZ_JAATIT010000003.1"/>
</dbReference>
<feature type="transmembrane region" description="Helical" evidence="1">
    <location>
        <begin position="106"/>
        <end position="127"/>
    </location>
</feature>
<evidence type="ECO:0000313" key="3">
    <source>
        <dbReference type="Proteomes" id="UP000535078"/>
    </source>
</evidence>
<protein>
    <recommendedName>
        <fullName evidence="4">MerC mercury resistance protein</fullName>
    </recommendedName>
</protein>
<keyword evidence="1" id="KW-0812">Transmembrane</keyword>
<proteinExistence type="predicted"/>
<dbReference type="GO" id="GO:0015097">
    <property type="term" value="F:mercury ion transmembrane transporter activity"/>
    <property type="evidence" value="ECO:0007669"/>
    <property type="project" value="InterPro"/>
</dbReference>
<evidence type="ECO:0000256" key="1">
    <source>
        <dbReference type="SAM" id="Phobius"/>
    </source>
</evidence>
<accession>A0A7X5XS40</accession>
<keyword evidence="1" id="KW-1133">Transmembrane helix</keyword>
<gene>
    <name evidence="2" type="ORF">GGR90_002474</name>
</gene>
<dbReference type="Pfam" id="PF03203">
    <property type="entry name" value="MerC"/>
    <property type="match status" value="1"/>
</dbReference>
<comment type="caution">
    <text evidence="2">The sequence shown here is derived from an EMBL/GenBank/DDBJ whole genome shotgun (WGS) entry which is preliminary data.</text>
</comment>
<feature type="transmembrane region" description="Helical" evidence="1">
    <location>
        <begin position="12"/>
        <end position="36"/>
    </location>
</feature>